<protein>
    <submittedName>
        <fullName evidence="5">Putative Phospholipid/glycerol acyltransferase</fullName>
    </submittedName>
</protein>
<feature type="compositionally biased region" description="Polar residues" evidence="3">
    <location>
        <begin position="321"/>
        <end position="338"/>
    </location>
</feature>
<gene>
    <name evidence="5" type="ORF">BN381_50170</name>
</gene>
<dbReference type="CDD" id="cd07989">
    <property type="entry name" value="LPLAT_AGPAT-like"/>
    <property type="match status" value="1"/>
</dbReference>
<dbReference type="EMBL" id="CANL01000045">
    <property type="protein sequence ID" value="CCM65028.1"/>
    <property type="molecule type" value="Genomic_DNA"/>
</dbReference>
<dbReference type="SUPFAM" id="SSF69593">
    <property type="entry name" value="Glycerol-3-phosphate (1)-acyltransferase"/>
    <property type="match status" value="1"/>
</dbReference>
<dbReference type="GO" id="GO:0003841">
    <property type="term" value="F:1-acylglycerol-3-phosphate O-acyltransferase activity"/>
    <property type="evidence" value="ECO:0007669"/>
    <property type="project" value="TreeGrafter"/>
</dbReference>
<proteinExistence type="predicted"/>
<reference evidence="5 6" key="1">
    <citation type="journal article" date="2013" name="ISME J.">
        <title>Metabolic model for the filamentous 'Candidatus Microthrix parvicella' based on genomic and metagenomic analyses.</title>
        <authorList>
            <person name="Jon McIlroy S."/>
            <person name="Kristiansen R."/>
            <person name="Albertsen M."/>
            <person name="Michael Karst S."/>
            <person name="Rossetti S."/>
            <person name="Lund Nielsen J."/>
            <person name="Tandoi V."/>
            <person name="James Seviour R."/>
            <person name="Nielsen P.H."/>
        </authorList>
    </citation>
    <scope>NUCLEOTIDE SEQUENCE [LARGE SCALE GENOMIC DNA]</scope>
    <source>
        <strain evidence="5 6">RN1</strain>
    </source>
</reference>
<keyword evidence="1 5" id="KW-0808">Transferase</keyword>
<feature type="domain" description="Phospholipid/glycerol acyltransferase" evidence="4">
    <location>
        <begin position="45"/>
        <end position="159"/>
    </location>
</feature>
<dbReference type="PANTHER" id="PTHR10434:SF11">
    <property type="entry name" value="1-ACYL-SN-GLYCEROL-3-PHOSPHATE ACYLTRANSFERASE"/>
    <property type="match status" value="1"/>
</dbReference>
<evidence type="ECO:0000313" key="6">
    <source>
        <dbReference type="Proteomes" id="UP000018291"/>
    </source>
</evidence>
<dbReference type="SMART" id="SM00563">
    <property type="entry name" value="PlsC"/>
    <property type="match status" value="1"/>
</dbReference>
<dbReference type="eggNOG" id="COG0204">
    <property type="taxonomic scope" value="Bacteria"/>
</dbReference>
<feature type="region of interest" description="Disordered" evidence="3">
    <location>
        <begin position="225"/>
        <end position="347"/>
    </location>
</feature>
<dbReference type="GO" id="GO:0005886">
    <property type="term" value="C:plasma membrane"/>
    <property type="evidence" value="ECO:0007669"/>
    <property type="project" value="TreeGrafter"/>
</dbReference>
<dbReference type="InterPro" id="IPR002123">
    <property type="entry name" value="Plipid/glycerol_acylTrfase"/>
</dbReference>
<feature type="compositionally biased region" description="Low complexity" evidence="3">
    <location>
        <begin position="262"/>
        <end position="282"/>
    </location>
</feature>
<evidence type="ECO:0000313" key="5">
    <source>
        <dbReference type="EMBL" id="CCM65028.1"/>
    </source>
</evidence>
<dbReference type="STRING" id="1229780.BN381_50170"/>
<dbReference type="OrthoDB" id="9808424at2"/>
<keyword evidence="6" id="KW-1185">Reference proteome</keyword>
<dbReference type="Proteomes" id="UP000018291">
    <property type="component" value="Unassembled WGS sequence"/>
</dbReference>
<dbReference type="HOGENOM" id="CLU_798517_0_0_11"/>
<organism evidence="5 6">
    <name type="scientific">Candidatus Neomicrothrix parvicella RN1</name>
    <dbReference type="NCBI Taxonomy" id="1229780"/>
    <lineage>
        <taxon>Bacteria</taxon>
        <taxon>Bacillati</taxon>
        <taxon>Actinomycetota</taxon>
        <taxon>Acidimicrobiia</taxon>
        <taxon>Acidimicrobiales</taxon>
        <taxon>Microthrixaceae</taxon>
        <taxon>Candidatus Neomicrothrix</taxon>
    </lineage>
</organism>
<keyword evidence="2 5" id="KW-0012">Acyltransferase</keyword>
<dbReference type="GO" id="GO:0006654">
    <property type="term" value="P:phosphatidic acid biosynthetic process"/>
    <property type="evidence" value="ECO:0007669"/>
    <property type="project" value="TreeGrafter"/>
</dbReference>
<dbReference type="AlphaFoldDB" id="R4Z2S1"/>
<evidence type="ECO:0000256" key="1">
    <source>
        <dbReference type="ARBA" id="ARBA00022679"/>
    </source>
</evidence>
<accession>R4Z2S1</accession>
<sequence length="347" mass="36781">MPFGIGPLEIGQLQRPIKAVLRPAFNFAWRVTIEGAQNVPLSGGAIIAPNHLSVLDSFFVPCSLPRRITYVGKAEYLDDWKTKTLFPAMGMIPIDRRGGEHAQAALDAAADVLRRGELFGIYPEGTRSRSGDLHKGHTGMARLAMETNSPIVPVGLLGTLAVQPPDAKFPRPFRDVLIRFGEPISPDRYSDRLGDRLALRQLTDEVMWEIRRLTGQSYDDTYATKAAKPEASREPAAAAASSATVLPGVGGEVRGGRHLRPAATSSNSTASSVATRPSSSSVLAARPLTPGIGVGAASSVTTNRVVDDSAAEPLPSDEVSDATTNSGGLLERASSSTVLKPRPLVTA</sequence>
<evidence type="ECO:0000256" key="2">
    <source>
        <dbReference type="ARBA" id="ARBA00023315"/>
    </source>
</evidence>
<name>R4Z2S1_9ACTN</name>
<dbReference type="Pfam" id="PF01553">
    <property type="entry name" value="Acyltransferase"/>
    <property type="match status" value="1"/>
</dbReference>
<dbReference type="RefSeq" id="WP_012229419.1">
    <property type="nucleotide sequence ID" value="NZ_HG422565.1"/>
</dbReference>
<comment type="caution">
    <text evidence="5">The sequence shown here is derived from an EMBL/GenBank/DDBJ whole genome shotgun (WGS) entry which is preliminary data.</text>
</comment>
<dbReference type="PANTHER" id="PTHR10434">
    <property type="entry name" value="1-ACYL-SN-GLYCEROL-3-PHOSPHATE ACYLTRANSFERASE"/>
    <property type="match status" value="1"/>
</dbReference>
<evidence type="ECO:0000256" key="3">
    <source>
        <dbReference type="SAM" id="MobiDB-lite"/>
    </source>
</evidence>
<feature type="compositionally biased region" description="Low complexity" evidence="3">
    <location>
        <begin position="234"/>
        <end position="243"/>
    </location>
</feature>
<evidence type="ECO:0000259" key="4">
    <source>
        <dbReference type="SMART" id="SM00563"/>
    </source>
</evidence>